<name>A0AA35YUT1_LACSI</name>
<organism evidence="1 2">
    <name type="scientific">Lactuca saligna</name>
    <name type="common">Willowleaf lettuce</name>
    <dbReference type="NCBI Taxonomy" id="75948"/>
    <lineage>
        <taxon>Eukaryota</taxon>
        <taxon>Viridiplantae</taxon>
        <taxon>Streptophyta</taxon>
        <taxon>Embryophyta</taxon>
        <taxon>Tracheophyta</taxon>
        <taxon>Spermatophyta</taxon>
        <taxon>Magnoliopsida</taxon>
        <taxon>eudicotyledons</taxon>
        <taxon>Gunneridae</taxon>
        <taxon>Pentapetalae</taxon>
        <taxon>asterids</taxon>
        <taxon>campanulids</taxon>
        <taxon>Asterales</taxon>
        <taxon>Asteraceae</taxon>
        <taxon>Cichorioideae</taxon>
        <taxon>Cichorieae</taxon>
        <taxon>Lactucinae</taxon>
        <taxon>Lactuca</taxon>
    </lineage>
</organism>
<dbReference type="Proteomes" id="UP001177003">
    <property type="component" value="Chromosome 4"/>
</dbReference>
<evidence type="ECO:0000313" key="1">
    <source>
        <dbReference type="EMBL" id="CAI9280656.1"/>
    </source>
</evidence>
<proteinExistence type="predicted"/>
<evidence type="ECO:0000313" key="2">
    <source>
        <dbReference type="Proteomes" id="UP001177003"/>
    </source>
</evidence>
<gene>
    <name evidence="1" type="ORF">LSALG_LOCUS20391</name>
</gene>
<keyword evidence="2" id="KW-1185">Reference proteome</keyword>
<protein>
    <submittedName>
        <fullName evidence="1">Uncharacterized protein</fullName>
    </submittedName>
</protein>
<sequence length="126" mass="13532">MSFHAPKEEKLIFCDLAGLFSGKNSAHQDTMGNVEAWVNDGGCFISTGARKYPSGDFRPKVGFVSLTKRITMVVSEAREVAGVGGKIAGKWRDGGGSAQNYSNESKRILGGVCREWKMVKNGGGLM</sequence>
<reference evidence="1" key="1">
    <citation type="submission" date="2023-04" db="EMBL/GenBank/DDBJ databases">
        <authorList>
            <person name="Vijverberg K."/>
            <person name="Xiong W."/>
            <person name="Schranz E."/>
        </authorList>
    </citation>
    <scope>NUCLEOTIDE SEQUENCE</scope>
</reference>
<accession>A0AA35YUT1</accession>
<dbReference type="EMBL" id="OX465080">
    <property type="protein sequence ID" value="CAI9280656.1"/>
    <property type="molecule type" value="Genomic_DNA"/>
</dbReference>
<dbReference type="AlphaFoldDB" id="A0AA35YUT1"/>